<keyword evidence="1" id="KW-1133">Transmembrane helix</keyword>
<feature type="transmembrane region" description="Helical" evidence="1">
    <location>
        <begin position="176"/>
        <end position="196"/>
    </location>
</feature>
<organism evidence="2 3">
    <name type="scientific">Dyella acidiphila</name>
    <dbReference type="NCBI Taxonomy" id="2775866"/>
    <lineage>
        <taxon>Bacteria</taxon>
        <taxon>Pseudomonadati</taxon>
        <taxon>Pseudomonadota</taxon>
        <taxon>Gammaproteobacteria</taxon>
        <taxon>Lysobacterales</taxon>
        <taxon>Rhodanobacteraceae</taxon>
        <taxon>Dyella</taxon>
    </lineage>
</organism>
<dbReference type="EMBL" id="JACZZA010000012">
    <property type="protein sequence ID" value="MBE1162180.1"/>
    <property type="molecule type" value="Genomic_DNA"/>
</dbReference>
<evidence type="ECO:0000313" key="3">
    <source>
        <dbReference type="Proteomes" id="UP000651010"/>
    </source>
</evidence>
<feature type="transmembrane region" description="Helical" evidence="1">
    <location>
        <begin position="69"/>
        <end position="91"/>
    </location>
</feature>
<proteinExistence type="predicted"/>
<evidence type="ECO:0000256" key="1">
    <source>
        <dbReference type="SAM" id="Phobius"/>
    </source>
</evidence>
<reference evidence="2 3" key="1">
    <citation type="submission" date="2020-09" db="EMBL/GenBank/DDBJ databases">
        <title>Dyella sp. 7MK23 isolated from forest soil.</title>
        <authorList>
            <person name="Fu J."/>
        </authorList>
    </citation>
    <scope>NUCLEOTIDE SEQUENCE [LARGE SCALE GENOMIC DNA]</scope>
    <source>
        <strain evidence="2 3">7MK23</strain>
    </source>
</reference>
<keyword evidence="1" id="KW-0812">Transmembrane</keyword>
<name>A0ABR9GDP9_9GAMM</name>
<accession>A0ABR9GDP9</accession>
<protein>
    <submittedName>
        <fullName evidence="2">DoxX family protein</fullName>
    </submittedName>
</protein>
<gene>
    <name evidence="2" type="ORF">IGX34_17485</name>
</gene>
<feature type="transmembrane region" description="Helical" evidence="1">
    <location>
        <begin position="203"/>
        <end position="222"/>
    </location>
</feature>
<feature type="transmembrane region" description="Helical" evidence="1">
    <location>
        <begin position="45"/>
        <end position="62"/>
    </location>
</feature>
<feature type="transmembrane region" description="Helical" evidence="1">
    <location>
        <begin position="97"/>
        <end position="117"/>
    </location>
</feature>
<evidence type="ECO:0000313" key="2">
    <source>
        <dbReference type="EMBL" id="MBE1162180.1"/>
    </source>
</evidence>
<keyword evidence="1" id="KW-0472">Membrane</keyword>
<dbReference type="RefSeq" id="WP_192557020.1">
    <property type="nucleotide sequence ID" value="NZ_JACZZA010000012.1"/>
</dbReference>
<feature type="transmembrane region" description="Helical" evidence="1">
    <location>
        <begin position="138"/>
        <end position="156"/>
    </location>
</feature>
<sequence>MRDTSMGQVLFAVAILALGGLSLGSGDFAFVWQPVPAALPGRVELAYLSGTVLCVCGVGLLVRPTVALASFVLTLYTLVWLLALHVPQIIAAPLQEMNWGGAGEIATLLAASWILYASHTAPWRRFYVMHLTGDHAIGYARIVFALGVPLVGLEHMLYSTATASMVPAWLPYRTGWAYATGAAHIAAGLAILFAVLPRLAAALETLMMGIFTVLVWIPAVMAVPTQRFGWTALLISTVITAAGWIVTESYRGLPWLAWSRRRTVAADLAVH</sequence>
<dbReference type="Proteomes" id="UP000651010">
    <property type="component" value="Unassembled WGS sequence"/>
</dbReference>
<keyword evidence="3" id="KW-1185">Reference proteome</keyword>
<feature type="transmembrane region" description="Helical" evidence="1">
    <location>
        <begin position="228"/>
        <end position="246"/>
    </location>
</feature>
<comment type="caution">
    <text evidence="2">The sequence shown here is derived from an EMBL/GenBank/DDBJ whole genome shotgun (WGS) entry which is preliminary data.</text>
</comment>